<evidence type="ECO:0000256" key="5">
    <source>
        <dbReference type="ARBA" id="ARBA00023004"/>
    </source>
</evidence>
<feature type="binding site" evidence="8">
    <location>
        <position position="40"/>
    </location>
    <ligand>
        <name>Mg(2+)</name>
        <dbReference type="ChEBI" id="CHEBI:18420"/>
    </ligand>
</feature>
<comment type="caution">
    <text evidence="10">The sequence shown here is derived from an EMBL/GenBank/DDBJ whole genome shotgun (WGS) entry which is preliminary data.</text>
</comment>
<dbReference type="InterPro" id="IPR024924">
    <property type="entry name" value="7-CO-7-deazaguanine_synth-like"/>
</dbReference>
<comment type="cofactor">
    <cofactor evidence="8">
        <name>Mg(2+)</name>
        <dbReference type="ChEBI" id="CHEBI:18420"/>
    </cofactor>
</comment>
<organism evidence="10 11">
    <name type="scientific">Anaerovibrio lipolyticus</name>
    <dbReference type="NCBI Taxonomy" id="82374"/>
    <lineage>
        <taxon>Bacteria</taxon>
        <taxon>Bacillati</taxon>
        <taxon>Bacillota</taxon>
        <taxon>Negativicutes</taxon>
        <taxon>Selenomonadales</taxon>
        <taxon>Selenomonadaceae</taxon>
        <taxon>Anaerovibrio</taxon>
    </lineage>
</organism>
<dbReference type="EMBL" id="JSCE01000135">
    <property type="protein sequence ID" value="KHM52107.1"/>
    <property type="molecule type" value="Genomic_DNA"/>
</dbReference>
<comment type="pathway">
    <text evidence="8">Purine metabolism; 7-cyano-7-deazaguanine biosynthesis.</text>
</comment>
<dbReference type="AlphaFoldDB" id="A0A0B2K1S3"/>
<dbReference type="InterPro" id="IPR007197">
    <property type="entry name" value="rSAM"/>
</dbReference>
<keyword evidence="4 8" id="KW-0460">Magnesium</keyword>
<comment type="cofactor">
    <cofactor evidence="8">
        <name>[4Fe-4S] cluster</name>
        <dbReference type="ChEBI" id="CHEBI:49883"/>
    </cofactor>
    <text evidence="8">Binds 1 [4Fe-4S] cluster. The cluster is coordinated with 3 cysteines and an exchangeable S-adenosyl-L-methionine.</text>
</comment>
<reference evidence="10 11" key="1">
    <citation type="journal article" date="2013" name="PLoS ONE">
        <title>Identification and characterization of three novel lipases belonging to families II and V from Anaerovibrio lipolyticus 5ST.</title>
        <authorList>
            <person name="Prive F."/>
            <person name="Kaderbhai N.N."/>
            <person name="Girdwood S."/>
            <person name="Worgan H.J."/>
            <person name="Pinloche E."/>
            <person name="Scollan N.D."/>
            <person name="Huws S.A."/>
            <person name="Newbold C.J."/>
        </authorList>
    </citation>
    <scope>NUCLEOTIDE SEQUENCE [LARGE SCALE GENOMIC DNA]</scope>
    <source>
        <strain evidence="10 11">5S</strain>
    </source>
</reference>
<dbReference type="PANTHER" id="PTHR42836:SF1">
    <property type="entry name" value="7-CARBOXY-7-DEAZAGUANINE SYNTHASE"/>
    <property type="match status" value="1"/>
</dbReference>
<dbReference type="GO" id="GO:1904047">
    <property type="term" value="F:S-adenosyl-L-methionine binding"/>
    <property type="evidence" value="ECO:0007669"/>
    <property type="project" value="UniProtKB-UniRule"/>
</dbReference>
<evidence type="ECO:0000256" key="1">
    <source>
        <dbReference type="ARBA" id="ARBA00022485"/>
    </source>
</evidence>
<feature type="binding site" evidence="8">
    <location>
        <position position="94"/>
    </location>
    <ligand>
        <name>S-adenosyl-L-methionine</name>
        <dbReference type="ChEBI" id="CHEBI:59789"/>
    </ligand>
</feature>
<evidence type="ECO:0000313" key="10">
    <source>
        <dbReference type="EMBL" id="KHM52107.1"/>
    </source>
</evidence>
<dbReference type="eggNOG" id="COG0602">
    <property type="taxonomic scope" value="Bacteria"/>
</dbReference>
<evidence type="ECO:0000259" key="9">
    <source>
        <dbReference type="PROSITE" id="PS51918"/>
    </source>
</evidence>
<dbReference type="STRING" id="82374.NZ47_06675"/>
<gene>
    <name evidence="8" type="primary">queE</name>
    <name evidence="10" type="ORF">NZ47_06675</name>
</gene>
<dbReference type="RefSeq" id="WP_039208112.1">
    <property type="nucleotide sequence ID" value="NZ_JSCE01000135.1"/>
</dbReference>
<feature type="binding site" evidence="8">
    <location>
        <position position="92"/>
    </location>
    <ligand>
        <name>substrate</name>
    </ligand>
</feature>
<feature type="binding site" evidence="8">
    <location>
        <position position="27"/>
    </location>
    <ligand>
        <name>substrate</name>
    </ligand>
</feature>
<comment type="similarity">
    <text evidence="8">Belongs to the radical SAM superfamily. 7-carboxy-7-deazaguanine synthase family.</text>
</comment>
<accession>A0A0B2K1S3</accession>
<feature type="binding site" evidence="8">
    <location>
        <position position="35"/>
    </location>
    <ligand>
        <name>[4Fe-4S] cluster</name>
        <dbReference type="ChEBI" id="CHEBI:49883"/>
        <note>4Fe-4S-S-AdoMet</note>
    </ligand>
</feature>
<protein>
    <recommendedName>
        <fullName evidence="8">7-carboxy-7-deazaguanine synthase</fullName>
        <shortName evidence="8">CDG synthase</shortName>
        <ecNumber evidence="8">4.3.99.3</ecNumber>
    </recommendedName>
    <alternativeName>
        <fullName evidence="8">Queuosine biosynthesis protein QueE</fullName>
    </alternativeName>
</protein>
<evidence type="ECO:0000256" key="7">
    <source>
        <dbReference type="ARBA" id="ARBA00023239"/>
    </source>
</evidence>
<evidence type="ECO:0000256" key="2">
    <source>
        <dbReference type="ARBA" id="ARBA00022691"/>
    </source>
</evidence>
<name>A0A0B2K1S3_9FIRM</name>
<dbReference type="PIRSF" id="PIRSF000370">
    <property type="entry name" value="QueE"/>
    <property type="match status" value="1"/>
</dbReference>
<keyword evidence="1 8" id="KW-0004">4Fe-4S</keyword>
<dbReference type="SUPFAM" id="SSF102114">
    <property type="entry name" value="Radical SAM enzymes"/>
    <property type="match status" value="1"/>
</dbReference>
<dbReference type="GO" id="GO:0051539">
    <property type="term" value="F:4 iron, 4 sulfur cluster binding"/>
    <property type="evidence" value="ECO:0007669"/>
    <property type="project" value="UniProtKB-UniRule"/>
</dbReference>
<dbReference type="SFLD" id="SFLDS00029">
    <property type="entry name" value="Radical_SAM"/>
    <property type="match status" value="1"/>
</dbReference>
<feature type="binding site" evidence="8">
    <location>
        <position position="38"/>
    </location>
    <ligand>
        <name>[4Fe-4S] cluster</name>
        <dbReference type="ChEBI" id="CHEBI:49883"/>
        <note>4Fe-4S-S-AdoMet</note>
    </ligand>
</feature>
<keyword evidence="3 8" id="KW-0479">Metal-binding</keyword>
<evidence type="ECO:0000256" key="4">
    <source>
        <dbReference type="ARBA" id="ARBA00022842"/>
    </source>
</evidence>
<proteinExistence type="inferred from homology"/>
<feature type="binding site" evidence="8">
    <location>
        <begin position="12"/>
        <end position="14"/>
    </location>
    <ligand>
        <name>substrate</name>
    </ligand>
</feature>
<dbReference type="HAMAP" id="MF_00917">
    <property type="entry name" value="QueE"/>
    <property type="match status" value="1"/>
</dbReference>
<dbReference type="CDD" id="cd01335">
    <property type="entry name" value="Radical_SAM"/>
    <property type="match status" value="1"/>
</dbReference>
<evidence type="ECO:0000256" key="3">
    <source>
        <dbReference type="ARBA" id="ARBA00022723"/>
    </source>
</evidence>
<keyword evidence="7 8" id="KW-0456">Lyase</keyword>
<comment type="subunit">
    <text evidence="8">Homodimer.</text>
</comment>
<keyword evidence="2 8" id="KW-0949">S-adenosyl-L-methionine</keyword>
<dbReference type="PANTHER" id="PTHR42836">
    <property type="entry name" value="7-CARBOXY-7-DEAZAGUANINE SYNTHASE"/>
    <property type="match status" value="1"/>
</dbReference>
<comment type="cofactor">
    <cofactor evidence="8">
        <name>S-adenosyl-L-methionine</name>
        <dbReference type="ChEBI" id="CHEBI:59789"/>
    </cofactor>
    <text evidence="8">Binds 1 S-adenosyl-L-methionine per subunit.</text>
</comment>
<keyword evidence="5 8" id="KW-0408">Iron</keyword>
<comment type="caution">
    <text evidence="8">Lacks conserved residue(s) required for the propagation of feature annotation.</text>
</comment>
<dbReference type="Gene3D" id="3.20.20.70">
    <property type="entry name" value="Aldolase class I"/>
    <property type="match status" value="1"/>
</dbReference>
<feature type="binding site" evidence="8">
    <location>
        <position position="31"/>
    </location>
    <ligand>
        <name>[4Fe-4S] cluster</name>
        <dbReference type="ChEBI" id="CHEBI:49883"/>
        <note>4Fe-4S-S-AdoMet</note>
    </ligand>
</feature>
<dbReference type="GO" id="GO:0008616">
    <property type="term" value="P:tRNA queuosine(34) biosynthetic process"/>
    <property type="evidence" value="ECO:0007669"/>
    <property type="project" value="UniProtKB-UniRule"/>
</dbReference>
<dbReference type="Pfam" id="PF04055">
    <property type="entry name" value="Radical_SAM"/>
    <property type="match status" value="1"/>
</dbReference>
<keyword evidence="6 8" id="KW-0411">Iron-sulfur</keyword>
<evidence type="ECO:0000313" key="11">
    <source>
        <dbReference type="Proteomes" id="UP000030993"/>
    </source>
</evidence>
<sequence length="243" mass="27428">MNANLIEIFSSVQGEGRYVGCRQLFVRFEGCNLNCKYCDTENQAGTHPLCGVETFPGSRKFHDAINPLETTEVAAYINRFVMELPHQAISFTGGEPLLHTAFLQELLPMVNTKVMLETNGTLPEKLARIIDIVDIISMDIKLPQATGEEHWDEHRRFLEIAKKKDVYVKLVVSGDINMDDYQRAVDLVAGVDPNILLILQPVTPLNGVEAARPEQMLELQQQALESLKDVRIIPQTHRMMDQL</sequence>
<dbReference type="EC" id="4.3.99.3" evidence="8"/>
<evidence type="ECO:0000256" key="6">
    <source>
        <dbReference type="ARBA" id="ARBA00023014"/>
    </source>
</evidence>
<keyword evidence="8" id="KW-0671">Queuosine biosynthesis</keyword>
<dbReference type="PROSITE" id="PS51918">
    <property type="entry name" value="RADICAL_SAM"/>
    <property type="match status" value="1"/>
</dbReference>
<evidence type="ECO:0000256" key="8">
    <source>
        <dbReference type="HAMAP-Rule" id="MF_00917"/>
    </source>
</evidence>
<dbReference type="UniPathway" id="UPA00391"/>
<comment type="function">
    <text evidence="8">Catalyzes the complex heterocyclic radical-mediated conversion of 6-carboxy-5,6,7,8-tetrahydropterin (CPH4) to 7-carboxy-7-deazaguanine (CDG), a step common to the biosynthetic pathways of all 7-deazapurine-containing compounds.</text>
</comment>
<feature type="domain" description="Radical SAM core" evidence="9">
    <location>
        <begin position="14"/>
        <end position="243"/>
    </location>
</feature>
<feature type="binding site" evidence="8">
    <location>
        <begin position="37"/>
        <end position="39"/>
    </location>
    <ligand>
        <name>S-adenosyl-L-methionine</name>
        <dbReference type="ChEBI" id="CHEBI:59789"/>
    </ligand>
</feature>
<dbReference type="Proteomes" id="UP000030993">
    <property type="component" value="Unassembled WGS sequence"/>
</dbReference>
<dbReference type="GO" id="GO:0016840">
    <property type="term" value="F:carbon-nitrogen lyase activity"/>
    <property type="evidence" value="ECO:0007669"/>
    <property type="project" value="UniProtKB-UniRule"/>
</dbReference>
<dbReference type="GO" id="GO:0000287">
    <property type="term" value="F:magnesium ion binding"/>
    <property type="evidence" value="ECO:0007669"/>
    <property type="project" value="UniProtKB-UniRule"/>
</dbReference>
<dbReference type="InterPro" id="IPR058240">
    <property type="entry name" value="rSAM_sf"/>
</dbReference>
<comment type="catalytic activity">
    <reaction evidence="8">
        <text>6-carboxy-5,6,7,8-tetrahydropterin + H(+) = 7-carboxy-7-carbaguanine + NH4(+)</text>
        <dbReference type="Rhea" id="RHEA:27974"/>
        <dbReference type="ChEBI" id="CHEBI:15378"/>
        <dbReference type="ChEBI" id="CHEBI:28938"/>
        <dbReference type="ChEBI" id="CHEBI:61032"/>
        <dbReference type="ChEBI" id="CHEBI:61036"/>
        <dbReference type="EC" id="4.3.99.3"/>
    </reaction>
</comment>
<dbReference type="InterPro" id="IPR013785">
    <property type="entry name" value="Aldolase_TIM"/>
</dbReference>
<keyword evidence="11" id="KW-1185">Reference proteome</keyword>